<evidence type="ECO:0000256" key="1">
    <source>
        <dbReference type="SAM" id="Phobius"/>
    </source>
</evidence>
<dbReference type="RefSeq" id="WP_207335334.1">
    <property type="nucleotide sequence ID" value="NZ_JAFMYU010000006.1"/>
</dbReference>
<dbReference type="AlphaFoldDB" id="A0A939JVZ6"/>
<keyword evidence="1" id="KW-1133">Transmembrane helix</keyword>
<dbReference type="PANTHER" id="PTHR34220:SF7">
    <property type="entry name" value="SENSOR HISTIDINE KINASE YPDA"/>
    <property type="match status" value="1"/>
</dbReference>
<reference evidence="4 5" key="1">
    <citation type="submission" date="2021-03" db="EMBL/GenBank/DDBJ databases">
        <title>Fibrella sp. HMF5036 genome sequencing and assembly.</title>
        <authorList>
            <person name="Kang H."/>
            <person name="Kim H."/>
            <person name="Bae S."/>
            <person name="Joh K."/>
        </authorList>
    </citation>
    <scope>NUCLEOTIDE SEQUENCE [LARGE SCALE GENOMIC DNA]</scope>
    <source>
        <strain evidence="4 5">HMF5036</strain>
    </source>
</reference>
<dbReference type="InterPro" id="IPR013783">
    <property type="entry name" value="Ig-like_fold"/>
</dbReference>
<feature type="signal peptide" evidence="2">
    <location>
        <begin position="1"/>
        <end position="20"/>
    </location>
</feature>
<dbReference type="Gene3D" id="2.60.40.10">
    <property type="entry name" value="Immunoglobulins"/>
    <property type="match status" value="1"/>
</dbReference>
<dbReference type="GO" id="GO:0000155">
    <property type="term" value="F:phosphorelay sensor kinase activity"/>
    <property type="evidence" value="ECO:0007669"/>
    <property type="project" value="InterPro"/>
</dbReference>
<gene>
    <name evidence="4" type="ORF">J2I48_10225</name>
</gene>
<evidence type="ECO:0000313" key="5">
    <source>
        <dbReference type="Proteomes" id="UP000664795"/>
    </source>
</evidence>
<evidence type="ECO:0000313" key="4">
    <source>
        <dbReference type="EMBL" id="MBO0931372.1"/>
    </source>
</evidence>
<accession>A0A939JVZ6</accession>
<dbReference type="InterPro" id="IPR050640">
    <property type="entry name" value="Bact_2-comp_sensor_kinase"/>
</dbReference>
<evidence type="ECO:0000259" key="3">
    <source>
        <dbReference type="Pfam" id="PF06580"/>
    </source>
</evidence>
<keyword evidence="1" id="KW-0472">Membrane</keyword>
<dbReference type="Proteomes" id="UP000664795">
    <property type="component" value="Unassembled WGS sequence"/>
</dbReference>
<keyword evidence="4" id="KW-0808">Transferase</keyword>
<dbReference type="PANTHER" id="PTHR34220">
    <property type="entry name" value="SENSOR HISTIDINE KINASE YPDA"/>
    <property type="match status" value="1"/>
</dbReference>
<sequence>MNKATSFLFLLLLTTQTAHAQFDWGKYSHSFPDGTTDNPSVVGIIAAVPKPNDSYWDMKASTDKLAQLAGDSLFRGFPLADIVARTTFDTARVHFFLHGVTPKNAAEYQFRVKEYPGQTVLVPWGSPHRFTESNRRDWPQMAYLGGFTAPLGHMISVEARQTGNQQLVGASLIAWVPISPAISSLYTSNNLDAFLKKLQYPWAKETDAGTGSLSGRVDKPSDPLTLPATNRNLIFYLTDAEIYSKEQVQYELIWDGQVIRPWQSNEYDNSFIWLKDYTPGSYRLNIRYTVQPQHVTSYYFAVQPAWYQSLWFRSMVGLFITACLGAGAFGVLFVRQKQKNREAVANKTKLQLELKAIYAQLNPHFVFNALSSIQGLINTGDIQGANTYLADFARLMRESLANSNKEELSLDKELQGLDTYLKLEQLRFGFRYQLTLDEAINQFDTSLPALLLQPLVENAVKHGVSALREVGLITVRFDKTGEAMTICITDNGRGFDASQPTGGFGLKLTHDRIKLLNELNSEQPIQLTINQLVTNGTEVLLRFNNWFA</sequence>
<feature type="chain" id="PRO_5036752515" evidence="2">
    <location>
        <begin position="21"/>
        <end position="548"/>
    </location>
</feature>
<dbReference type="Pfam" id="PF06580">
    <property type="entry name" value="His_kinase"/>
    <property type="match status" value="1"/>
</dbReference>
<keyword evidence="4" id="KW-0418">Kinase</keyword>
<dbReference type="InterPro" id="IPR010559">
    <property type="entry name" value="Sig_transdc_His_kin_internal"/>
</dbReference>
<comment type="caution">
    <text evidence="4">The sequence shown here is derived from an EMBL/GenBank/DDBJ whole genome shotgun (WGS) entry which is preliminary data.</text>
</comment>
<protein>
    <submittedName>
        <fullName evidence="4">Histidine kinase</fullName>
    </submittedName>
</protein>
<dbReference type="Gene3D" id="3.30.565.10">
    <property type="entry name" value="Histidine kinase-like ATPase, C-terminal domain"/>
    <property type="match status" value="1"/>
</dbReference>
<dbReference type="EMBL" id="JAFMYU010000006">
    <property type="protein sequence ID" value="MBO0931372.1"/>
    <property type="molecule type" value="Genomic_DNA"/>
</dbReference>
<feature type="transmembrane region" description="Helical" evidence="1">
    <location>
        <begin position="310"/>
        <end position="334"/>
    </location>
</feature>
<keyword evidence="5" id="KW-1185">Reference proteome</keyword>
<proteinExistence type="predicted"/>
<dbReference type="InterPro" id="IPR036890">
    <property type="entry name" value="HATPase_C_sf"/>
</dbReference>
<name>A0A939JVZ6_9BACT</name>
<evidence type="ECO:0000256" key="2">
    <source>
        <dbReference type="SAM" id="SignalP"/>
    </source>
</evidence>
<dbReference type="SUPFAM" id="SSF55874">
    <property type="entry name" value="ATPase domain of HSP90 chaperone/DNA topoisomerase II/histidine kinase"/>
    <property type="match status" value="1"/>
</dbReference>
<keyword evidence="2" id="KW-0732">Signal</keyword>
<keyword evidence="1" id="KW-0812">Transmembrane</keyword>
<dbReference type="GO" id="GO:0016020">
    <property type="term" value="C:membrane"/>
    <property type="evidence" value="ECO:0007669"/>
    <property type="project" value="InterPro"/>
</dbReference>
<feature type="domain" description="Signal transduction histidine kinase internal region" evidence="3">
    <location>
        <begin position="353"/>
        <end position="430"/>
    </location>
</feature>
<organism evidence="4 5">
    <name type="scientific">Fibrella aquatilis</name>
    <dbReference type="NCBI Taxonomy" id="2817059"/>
    <lineage>
        <taxon>Bacteria</taxon>
        <taxon>Pseudomonadati</taxon>
        <taxon>Bacteroidota</taxon>
        <taxon>Cytophagia</taxon>
        <taxon>Cytophagales</taxon>
        <taxon>Spirosomataceae</taxon>
        <taxon>Fibrella</taxon>
    </lineage>
</organism>